<feature type="transmembrane region" description="Helical" evidence="9">
    <location>
        <begin position="122"/>
        <end position="142"/>
    </location>
</feature>
<dbReference type="PROSITE" id="PS00855">
    <property type="entry name" value="SPASE_II"/>
    <property type="match status" value="1"/>
</dbReference>
<organism evidence="12 13">
    <name type="scientific">Jiella pacifica</name>
    <dbReference type="NCBI Taxonomy" id="2696469"/>
    <lineage>
        <taxon>Bacteria</taxon>
        <taxon>Pseudomonadati</taxon>
        <taxon>Pseudomonadota</taxon>
        <taxon>Alphaproteobacteria</taxon>
        <taxon>Hyphomicrobiales</taxon>
        <taxon>Aurantimonadaceae</taxon>
        <taxon>Jiella</taxon>
    </lineage>
</organism>
<keyword evidence="4 9" id="KW-0812">Transmembrane</keyword>
<evidence type="ECO:0000313" key="12">
    <source>
        <dbReference type="EMBL" id="NDW07979.1"/>
    </source>
</evidence>
<dbReference type="EMBL" id="JAAAMG010000049">
    <property type="protein sequence ID" value="NDW07979.1"/>
    <property type="molecule type" value="Genomic_DNA"/>
</dbReference>
<evidence type="ECO:0000256" key="10">
    <source>
        <dbReference type="RuleBase" id="RU000594"/>
    </source>
</evidence>
<keyword evidence="2 9" id="KW-1003">Cell membrane</keyword>
<evidence type="ECO:0000313" key="13">
    <source>
        <dbReference type="Proteomes" id="UP000469011"/>
    </source>
</evidence>
<feature type="transmembrane region" description="Helical" evidence="9">
    <location>
        <begin position="61"/>
        <end position="78"/>
    </location>
</feature>
<dbReference type="HAMAP" id="MF_00161">
    <property type="entry name" value="LspA"/>
    <property type="match status" value="1"/>
</dbReference>
<evidence type="ECO:0000256" key="1">
    <source>
        <dbReference type="ARBA" id="ARBA00006139"/>
    </source>
</evidence>
<name>A0A6N9TE81_9HYPH</name>
<keyword evidence="7 9" id="KW-1133">Transmembrane helix</keyword>
<comment type="caution">
    <text evidence="12">The sequence shown here is derived from an EMBL/GenBank/DDBJ whole genome shotgun (WGS) entry which is preliminary data.</text>
</comment>
<dbReference type="RefSeq" id="WP_163466427.1">
    <property type="nucleotide sequence ID" value="NZ_JAAAMG010000049.1"/>
</dbReference>
<gene>
    <name evidence="9 12" type="primary">lspA</name>
    <name evidence="12" type="ORF">GTK09_26710</name>
</gene>
<keyword evidence="3 9" id="KW-0645">Protease</keyword>
<reference evidence="12 13" key="1">
    <citation type="submission" date="2020-01" db="EMBL/GenBank/DDBJ databases">
        <title>Jiella pacifica sp. nov.</title>
        <authorList>
            <person name="Xue Z."/>
            <person name="Zhu S."/>
            <person name="Chen J."/>
            <person name="Yang J."/>
        </authorList>
    </citation>
    <scope>NUCLEOTIDE SEQUENCE [LARGE SCALE GENOMIC DNA]</scope>
    <source>
        <strain evidence="12 13">40Bstr34</strain>
    </source>
</reference>
<comment type="similarity">
    <text evidence="1 9 11">Belongs to the peptidase A8 family.</text>
</comment>
<dbReference type="GO" id="GO:0006508">
    <property type="term" value="P:proteolysis"/>
    <property type="evidence" value="ECO:0007669"/>
    <property type="project" value="UniProtKB-KW"/>
</dbReference>
<keyword evidence="13" id="KW-1185">Reference proteome</keyword>
<feature type="transmembrane region" description="Helical" evidence="9">
    <location>
        <begin position="85"/>
        <end position="102"/>
    </location>
</feature>
<evidence type="ECO:0000256" key="11">
    <source>
        <dbReference type="RuleBase" id="RU004181"/>
    </source>
</evidence>
<evidence type="ECO:0000256" key="2">
    <source>
        <dbReference type="ARBA" id="ARBA00022475"/>
    </source>
</evidence>
<proteinExistence type="inferred from homology"/>
<comment type="caution">
    <text evidence="9">Lacks conserved residue(s) required for the propagation of feature annotation.</text>
</comment>
<protein>
    <recommendedName>
        <fullName evidence="9">Lipoprotein signal peptidase</fullName>
        <ecNumber evidence="9">3.4.23.36</ecNumber>
    </recommendedName>
    <alternativeName>
        <fullName evidence="9">Prolipoprotein signal peptidase</fullName>
    </alternativeName>
    <alternativeName>
        <fullName evidence="9">Signal peptidase II</fullName>
        <shortName evidence="9">SPase II</shortName>
    </alternativeName>
</protein>
<evidence type="ECO:0000256" key="4">
    <source>
        <dbReference type="ARBA" id="ARBA00022692"/>
    </source>
</evidence>
<dbReference type="AlphaFoldDB" id="A0A6N9TE81"/>
<evidence type="ECO:0000256" key="5">
    <source>
        <dbReference type="ARBA" id="ARBA00022750"/>
    </source>
</evidence>
<comment type="function">
    <text evidence="9 10">This protein specifically catalyzes the removal of signal peptides from prolipoproteins.</text>
</comment>
<dbReference type="UniPathway" id="UPA00665"/>
<sequence length="156" mass="17273">MLRLGFLVAFLWFVVDQTSKWWIANHVMDPPQVIPMTGFFNLVLGRNTGVSFGLFGDAPPWMLVAFTATAVLALFVWMSRAETRPTAIALGLIVGGAIGNVVDRLRHGGVTDFFDFYVGQWHWPTFNMADVGIVCGVGLLLLESFPPAKRAEPFRT</sequence>
<dbReference type="GO" id="GO:0005886">
    <property type="term" value="C:plasma membrane"/>
    <property type="evidence" value="ECO:0007669"/>
    <property type="project" value="UniProtKB-SubCell"/>
</dbReference>
<dbReference type="PANTHER" id="PTHR33695:SF1">
    <property type="entry name" value="LIPOPROTEIN SIGNAL PEPTIDASE"/>
    <property type="match status" value="1"/>
</dbReference>
<dbReference type="GO" id="GO:0004190">
    <property type="term" value="F:aspartic-type endopeptidase activity"/>
    <property type="evidence" value="ECO:0007669"/>
    <property type="project" value="UniProtKB-UniRule"/>
</dbReference>
<dbReference type="PRINTS" id="PR00781">
    <property type="entry name" value="LIPOSIGPTASE"/>
</dbReference>
<comment type="catalytic activity">
    <reaction evidence="9 10">
        <text>Release of signal peptides from bacterial membrane prolipoproteins. Hydrolyzes -Xaa-Yaa-Zaa-|-(S,diacylglyceryl)Cys-, in which Xaa is hydrophobic (preferably Leu), and Yaa (Ala or Ser) and Zaa (Gly or Ala) have small, neutral side chains.</text>
        <dbReference type="EC" id="3.4.23.36"/>
    </reaction>
</comment>
<evidence type="ECO:0000256" key="7">
    <source>
        <dbReference type="ARBA" id="ARBA00022989"/>
    </source>
</evidence>
<accession>A0A6N9TE81</accession>
<evidence type="ECO:0000256" key="9">
    <source>
        <dbReference type="HAMAP-Rule" id="MF_00161"/>
    </source>
</evidence>
<feature type="active site" evidence="9">
    <location>
        <position position="130"/>
    </location>
</feature>
<feature type="active site" evidence="9">
    <location>
        <position position="112"/>
    </location>
</feature>
<comment type="subcellular location">
    <subcellularLocation>
        <location evidence="9">Cell membrane</location>
        <topology evidence="9">Multi-pass membrane protein</topology>
    </subcellularLocation>
</comment>
<dbReference type="Pfam" id="PF01252">
    <property type="entry name" value="Peptidase_A8"/>
    <property type="match status" value="1"/>
</dbReference>
<dbReference type="EC" id="3.4.23.36" evidence="9"/>
<dbReference type="PANTHER" id="PTHR33695">
    <property type="entry name" value="LIPOPROTEIN SIGNAL PEPTIDASE"/>
    <property type="match status" value="1"/>
</dbReference>
<dbReference type="NCBIfam" id="TIGR00077">
    <property type="entry name" value="lspA"/>
    <property type="match status" value="1"/>
</dbReference>
<keyword evidence="6 9" id="KW-0378">Hydrolase</keyword>
<evidence type="ECO:0000256" key="8">
    <source>
        <dbReference type="ARBA" id="ARBA00023136"/>
    </source>
</evidence>
<evidence type="ECO:0000256" key="6">
    <source>
        <dbReference type="ARBA" id="ARBA00022801"/>
    </source>
</evidence>
<evidence type="ECO:0000256" key="3">
    <source>
        <dbReference type="ARBA" id="ARBA00022670"/>
    </source>
</evidence>
<comment type="pathway">
    <text evidence="9">Protein modification; lipoprotein biosynthesis (signal peptide cleavage).</text>
</comment>
<keyword evidence="8 9" id="KW-0472">Membrane</keyword>
<dbReference type="InterPro" id="IPR001872">
    <property type="entry name" value="Peptidase_A8"/>
</dbReference>
<keyword evidence="5 9" id="KW-0064">Aspartyl protease</keyword>
<dbReference type="Proteomes" id="UP000469011">
    <property type="component" value="Unassembled WGS sequence"/>
</dbReference>